<evidence type="ECO:0000256" key="1">
    <source>
        <dbReference type="ARBA" id="ARBA00004651"/>
    </source>
</evidence>
<dbReference type="EMBL" id="DROD01000593">
    <property type="protein sequence ID" value="HHJ53378.1"/>
    <property type="molecule type" value="Genomic_DNA"/>
</dbReference>
<feature type="transmembrane region" description="Helical" evidence="7">
    <location>
        <begin position="78"/>
        <end position="97"/>
    </location>
</feature>
<evidence type="ECO:0000259" key="8">
    <source>
        <dbReference type="Pfam" id="PF02308"/>
    </source>
</evidence>
<feature type="transmembrane region" description="Helical" evidence="7">
    <location>
        <begin position="127"/>
        <end position="144"/>
    </location>
</feature>
<evidence type="ECO:0000256" key="2">
    <source>
        <dbReference type="ARBA" id="ARBA00009298"/>
    </source>
</evidence>
<feature type="transmembrane region" description="Helical" evidence="7">
    <location>
        <begin position="12"/>
        <end position="30"/>
    </location>
</feature>
<reference evidence="9" key="1">
    <citation type="journal article" date="2020" name="mSystems">
        <title>Genome- and Community-Level Interaction Insights into Carbon Utilization and Element Cycling Functions of Hydrothermarchaeota in Hydrothermal Sediment.</title>
        <authorList>
            <person name="Zhou Z."/>
            <person name="Liu Y."/>
            <person name="Xu W."/>
            <person name="Pan J."/>
            <person name="Luo Z.H."/>
            <person name="Li M."/>
        </authorList>
    </citation>
    <scope>NUCLEOTIDE SEQUENCE [LARGE SCALE GENOMIC DNA]</scope>
    <source>
        <strain evidence="9">HyVt-527</strain>
    </source>
</reference>
<dbReference type="PANTHER" id="PTHR33778:SF1">
    <property type="entry name" value="MAGNESIUM TRANSPORTER YHID-RELATED"/>
    <property type="match status" value="1"/>
</dbReference>
<feature type="transmembrane region" description="Helical" evidence="7">
    <location>
        <begin position="39"/>
        <end position="58"/>
    </location>
</feature>
<comment type="similarity">
    <text evidence="2">Belongs to the MgtC/SapB family.</text>
</comment>
<feature type="domain" description="MgtC/SapB/SrpB/YhiD N-terminal" evidence="8">
    <location>
        <begin position="18"/>
        <end position="148"/>
    </location>
</feature>
<proteinExistence type="inferred from homology"/>
<accession>A0A7V5PQJ0</accession>
<keyword evidence="3" id="KW-1003">Cell membrane</keyword>
<organism evidence="9">
    <name type="scientific">Caldithrix abyssi</name>
    <dbReference type="NCBI Taxonomy" id="187145"/>
    <lineage>
        <taxon>Bacteria</taxon>
        <taxon>Pseudomonadati</taxon>
        <taxon>Calditrichota</taxon>
        <taxon>Calditrichia</taxon>
        <taxon>Calditrichales</taxon>
        <taxon>Calditrichaceae</taxon>
        <taxon>Caldithrix</taxon>
    </lineage>
</organism>
<dbReference type="GO" id="GO:0005886">
    <property type="term" value="C:plasma membrane"/>
    <property type="evidence" value="ECO:0007669"/>
    <property type="project" value="UniProtKB-SubCell"/>
</dbReference>
<dbReference type="InterPro" id="IPR003416">
    <property type="entry name" value="MgtC/SapB/SrpB/YhiD_fam"/>
</dbReference>
<comment type="subcellular location">
    <subcellularLocation>
        <location evidence="1">Cell membrane</location>
        <topology evidence="1">Multi-pass membrane protein</topology>
    </subcellularLocation>
</comment>
<keyword evidence="6 7" id="KW-0472">Membrane</keyword>
<dbReference type="PANTHER" id="PTHR33778">
    <property type="entry name" value="PROTEIN MGTC"/>
    <property type="match status" value="1"/>
</dbReference>
<dbReference type="PRINTS" id="PR01837">
    <property type="entry name" value="MGTCSAPBPROT"/>
</dbReference>
<dbReference type="InterPro" id="IPR049177">
    <property type="entry name" value="MgtC_SapB_SrpB_YhiD_N"/>
</dbReference>
<evidence type="ECO:0000313" key="9">
    <source>
        <dbReference type="EMBL" id="HHJ53378.1"/>
    </source>
</evidence>
<dbReference type="Pfam" id="PF02308">
    <property type="entry name" value="MgtC"/>
    <property type="match status" value="1"/>
</dbReference>
<dbReference type="Proteomes" id="UP000886124">
    <property type="component" value="Unassembled WGS sequence"/>
</dbReference>
<keyword evidence="5 7" id="KW-1133">Transmembrane helix</keyword>
<evidence type="ECO:0000256" key="4">
    <source>
        <dbReference type="ARBA" id="ARBA00022692"/>
    </source>
</evidence>
<evidence type="ECO:0000256" key="6">
    <source>
        <dbReference type="ARBA" id="ARBA00023136"/>
    </source>
</evidence>
<evidence type="ECO:0000256" key="7">
    <source>
        <dbReference type="SAM" id="Phobius"/>
    </source>
</evidence>
<sequence length="229" mass="25299">MAEWANLVDANGVYIIRLFVAMILGSLVGLERQIRGRPAGLRTNILVCLGSAAIIIAFQKLYAELNVSADSVIRMDPARAAAGVITGIGFLGAGTIIKSKDFVRGLTTAASIWVVAAIGVTAGLGEYVIATVLTVLVLTALYTLHQLHIKSDHYYTLHLNWQGDLDLLNEVTRQLLQKNVHIKGRSITRQPKTGKCQAVLRFRMRGKKQEDFIFNKLQADERFDEVSWH</sequence>
<name>A0A7V5PQJ0_CALAY</name>
<gene>
    <name evidence="9" type="ORF">ENJ89_09310</name>
</gene>
<comment type="caution">
    <text evidence="9">The sequence shown here is derived from an EMBL/GenBank/DDBJ whole genome shotgun (WGS) entry which is preliminary data.</text>
</comment>
<protein>
    <submittedName>
        <fullName evidence="9">MgtC/SapB family protein</fullName>
    </submittedName>
</protein>
<evidence type="ECO:0000256" key="3">
    <source>
        <dbReference type="ARBA" id="ARBA00022475"/>
    </source>
</evidence>
<feature type="transmembrane region" description="Helical" evidence="7">
    <location>
        <begin position="102"/>
        <end position="121"/>
    </location>
</feature>
<dbReference type="AlphaFoldDB" id="A0A7V5PQJ0"/>
<keyword evidence="4 7" id="KW-0812">Transmembrane</keyword>
<evidence type="ECO:0000256" key="5">
    <source>
        <dbReference type="ARBA" id="ARBA00022989"/>
    </source>
</evidence>